<evidence type="ECO:0000259" key="6">
    <source>
        <dbReference type="Pfam" id="PF23186"/>
    </source>
</evidence>
<evidence type="ECO:0000256" key="4">
    <source>
        <dbReference type="ARBA" id="ARBA00022691"/>
    </source>
</evidence>
<dbReference type="STRING" id="399736.SAMN04489720_0113"/>
<evidence type="ECO:0000256" key="3">
    <source>
        <dbReference type="ARBA" id="ARBA00022679"/>
    </source>
</evidence>
<dbReference type="GO" id="GO:0008757">
    <property type="term" value="F:S-adenosylmethionine-dependent methyltransferase activity"/>
    <property type="evidence" value="ECO:0007669"/>
    <property type="project" value="TreeGrafter"/>
</dbReference>
<dbReference type="PANTHER" id="PTHR45875">
    <property type="entry name" value="METHYLTRANSFERASE N6AMT1"/>
    <property type="match status" value="1"/>
</dbReference>
<dbReference type="GO" id="GO:0035657">
    <property type="term" value="C:eRF1 methyltransferase complex"/>
    <property type="evidence" value="ECO:0007669"/>
    <property type="project" value="TreeGrafter"/>
</dbReference>
<dbReference type="EMBL" id="LT629695">
    <property type="protein sequence ID" value="SDH12182.1"/>
    <property type="molecule type" value="Genomic_DNA"/>
</dbReference>
<dbReference type="GO" id="GO:0032259">
    <property type="term" value="P:methylation"/>
    <property type="evidence" value="ECO:0007669"/>
    <property type="project" value="UniProtKB-KW"/>
</dbReference>
<dbReference type="Proteomes" id="UP000198822">
    <property type="component" value="Chromosome I"/>
</dbReference>
<dbReference type="InterPro" id="IPR029063">
    <property type="entry name" value="SAM-dependent_MTases_sf"/>
</dbReference>
<dbReference type="InterPro" id="IPR007848">
    <property type="entry name" value="Small_mtfrase_dom"/>
</dbReference>
<protein>
    <submittedName>
        <fullName evidence="8">Methyltransferase small domain-containing protein</fullName>
    </submittedName>
</protein>
<dbReference type="PANTHER" id="PTHR45875:SF1">
    <property type="entry name" value="METHYLTRANSFERASE N6AMT1"/>
    <property type="match status" value="1"/>
</dbReference>
<accession>A0A1G7ZTZ8</accession>
<evidence type="ECO:0000259" key="7">
    <source>
        <dbReference type="Pfam" id="PF25004"/>
    </source>
</evidence>
<evidence type="ECO:0000313" key="8">
    <source>
        <dbReference type="EMBL" id="SDH12182.1"/>
    </source>
</evidence>
<feature type="domain" description="DUF7059" evidence="6">
    <location>
        <begin position="15"/>
        <end position="96"/>
    </location>
</feature>
<dbReference type="Pfam" id="PF25004">
    <property type="entry name" value="DUF7782"/>
    <property type="match status" value="1"/>
</dbReference>
<dbReference type="GO" id="GO:0003676">
    <property type="term" value="F:nucleic acid binding"/>
    <property type="evidence" value="ECO:0007669"/>
    <property type="project" value="InterPro"/>
</dbReference>
<keyword evidence="2 8" id="KW-0489">Methyltransferase</keyword>
<evidence type="ECO:0000256" key="2">
    <source>
        <dbReference type="ARBA" id="ARBA00022603"/>
    </source>
</evidence>
<dbReference type="InterPro" id="IPR055487">
    <property type="entry name" value="DUF7059"/>
</dbReference>
<dbReference type="CDD" id="cd02440">
    <property type="entry name" value="AdoMet_MTases"/>
    <property type="match status" value="1"/>
</dbReference>
<name>A0A1G7ZTZ8_9MICO</name>
<dbReference type="GO" id="GO:0008170">
    <property type="term" value="F:N-methyltransferase activity"/>
    <property type="evidence" value="ECO:0007669"/>
    <property type="project" value="UniProtKB-ARBA"/>
</dbReference>
<dbReference type="InterPro" id="IPR052190">
    <property type="entry name" value="Euk-Arch_PrmC-MTase"/>
</dbReference>
<dbReference type="SUPFAM" id="SSF53335">
    <property type="entry name" value="S-adenosyl-L-methionine-dependent methyltransferases"/>
    <property type="match status" value="1"/>
</dbReference>
<evidence type="ECO:0000256" key="1">
    <source>
        <dbReference type="ARBA" id="ARBA00006149"/>
    </source>
</evidence>
<dbReference type="Pfam" id="PF05175">
    <property type="entry name" value="MTS"/>
    <property type="match status" value="1"/>
</dbReference>
<feature type="domain" description="Methyltransferase small" evidence="5">
    <location>
        <begin position="143"/>
        <end position="232"/>
    </location>
</feature>
<dbReference type="InterPro" id="IPR002052">
    <property type="entry name" value="DNA_methylase_N6_adenine_CS"/>
</dbReference>
<dbReference type="GO" id="GO:0008276">
    <property type="term" value="F:protein methyltransferase activity"/>
    <property type="evidence" value="ECO:0007669"/>
    <property type="project" value="TreeGrafter"/>
</dbReference>
<sequence length="505" mass="52338">MDRALVDALAHDLAAAGYAGGGVSARIGADASDALARMVATPARRALGDATDPLATLVRLLWLGDAVRPDALDAALPTVGIDGAAALGVVEVADGTALPLLTIRPYAFRDALGAGEWWIASDLDELSGMHPLRPDHVLGVGGAARTLAAILPPVRAGSALDLGSGCGIVSLHLARLADRVVATDLSERALAMTRLTCALNGVDHVETRQGDLWAPVAGERFDLVASNPPFVITPRAEGVPAYEYRDGGRTGDALMQEVVEGLGAHLAPGGAARLLGNWESLAGGAGLDRVRGWLAAGDVDGWVLERESLDVVRYAELWLRDGGTRPGDADHAPLLTAWLDDFAARDVRSIGLGWVAAQAREGDAAPRIRVEHVGHALVLEHAGVHVATSLEVQDRAAALDDDDLRGVHLVTQADVTELRHLRPGASGPTVIELTQGGALGRTTQVDTAVAALVGACDGELSVGAILDAIASLLDVDAQALSAEALPAVRELWIRGYLVEAGSETD</sequence>
<dbReference type="Pfam" id="PF23186">
    <property type="entry name" value="DUF7059"/>
    <property type="match status" value="1"/>
</dbReference>
<dbReference type="AlphaFoldDB" id="A0A1G7ZTZ8"/>
<evidence type="ECO:0000313" key="9">
    <source>
        <dbReference type="Proteomes" id="UP000198822"/>
    </source>
</evidence>
<proteinExistence type="inferred from homology"/>
<dbReference type="Gene3D" id="3.40.50.150">
    <property type="entry name" value="Vaccinia Virus protein VP39"/>
    <property type="match status" value="1"/>
</dbReference>
<dbReference type="RefSeq" id="WP_092501509.1">
    <property type="nucleotide sequence ID" value="NZ_LT629695.1"/>
</dbReference>
<comment type="similarity">
    <text evidence="1">Belongs to the eukaryotic/archaeal PrmC-related family.</text>
</comment>
<dbReference type="PROSITE" id="PS00092">
    <property type="entry name" value="N6_MTASE"/>
    <property type="match status" value="1"/>
</dbReference>
<dbReference type="OrthoDB" id="129465at2"/>
<reference evidence="9" key="1">
    <citation type="submission" date="2016-10" db="EMBL/GenBank/DDBJ databases">
        <authorList>
            <person name="Varghese N."/>
            <person name="Submissions S."/>
        </authorList>
    </citation>
    <scope>NUCLEOTIDE SEQUENCE [LARGE SCALE GENOMIC DNA]</scope>
    <source>
        <strain evidence="9">DSM 22002</strain>
    </source>
</reference>
<feature type="domain" description="DUF7782" evidence="7">
    <location>
        <begin position="408"/>
        <end position="498"/>
    </location>
</feature>
<dbReference type="InterPro" id="IPR056684">
    <property type="entry name" value="DUF7782"/>
</dbReference>
<keyword evidence="4" id="KW-0949">S-adenosyl-L-methionine</keyword>
<keyword evidence="3 8" id="KW-0808">Transferase</keyword>
<evidence type="ECO:0000259" key="5">
    <source>
        <dbReference type="Pfam" id="PF05175"/>
    </source>
</evidence>
<gene>
    <name evidence="8" type="ORF">SAMN04489720_0113</name>
</gene>
<organism evidence="8 9">
    <name type="scientific">Agrococcus jejuensis</name>
    <dbReference type="NCBI Taxonomy" id="399736"/>
    <lineage>
        <taxon>Bacteria</taxon>
        <taxon>Bacillati</taxon>
        <taxon>Actinomycetota</taxon>
        <taxon>Actinomycetes</taxon>
        <taxon>Micrococcales</taxon>
        <taxon>Microbacteriaceae</taxon>
        <taxon>Agrococcus</taxon>
    </lineage>
</organism>
<keyword evidence="9" id="KW-1185">Reference proteome</keyword>